<dbReference type="Gene3D" id="3.40.50.1980">
    <property type="entry name" value="Nitrogenase molybdenum iron protein domain"/>
    <property type="match status" value="2"/>
</dbReference>
<keyword evidence="5" id="KW-0862">Zinc</keyword>
<evidence type="ECO:0000256" key="3">
    <source>
        <dbReference type="ARBA" id="ARBA00022448"/>
    </source>
</evidence>
<feature type="chain" id="PRO_5017345787" description="High-affinity zinc uptake system protein ZnuA" evidence="7">
    <location>
        <begin position="24"/>
        <end position="330"/>
    </location>
</feature>
<dbReference type="InterPro" id="IPR006127">
    <property type="entry name" value="ZnuA-like"/>
</dbReference>
<feature type="signal peptide" evidence="7">
    <location>
        <begin position="1"/>
        <end position="23"/>
    </location>
</feature>
<dbReference type="EMBL" id="CP031078">
    <property type="protein sequence ID" value="AYF01767.1"/>
    <property type="molecule type" value="Genomic_DNA"/>
</dbReference>
<dbReference type="SUPFAM" id="SSF53807">
    <property type="entry name" value="Helical backbone' metal receptor"/>
    <property type="match status" value="1"/>
</dbReference>
<evidence type="ECO:0000256" key="6">
    <source>
        <dbReference type="SAM" id="MobiDB-lite"/>
    </source>
</evidence>
<keyword evidence="4 7" id="KW-0732">Signal</keyword>
<evidence type="ECO:0000256" key="7">
    <source>
        <dbReference type="SAM" id="SignalP"/>
    </source>
</evidence>
<comment type="similarity">
    <text evidence="1">Belongs to the bacterial solute-binding protein 9 family.</text>
</comment>
<organism evidence="8 9">
    <name type="scientific">Paracoccus yeei</name>
    <dbReference type="NCBI Taxonomy" id="147645"/>
    <lineage>
        <taxon>Bacteria</taxon>
        <taxon>Pseudomonadati</taxon>
        <taxon>Pseudomonadota</taxon>
        <taxon>Alphaproteobacteria</taxon>
        <taxon>Rhodobacterales</taxon>
        <taxon>Paracoccaceae</taxon>
        <taxon>Paracoccus</taxon>
    </lineage>
</organism>
<reference evidence="9" key="1">
    <citation type="submission" date="2018-07" db="EMBL/GenBank/DDBJ databases">
        <title>Genome Structure of the Opportunistic Pathogen Paracoccus yeei (Alphaproteobacteria) and Identification of Putative Virulence Factors.</title>
        <authorList>
            <person name="Lasek R."/>
            <person name="Szuplewska M."/>
            <person name="Mitura M."/>
            <person name="Decewicz P."/>
            <person name="Chmielowska C."/>
            <person name="Pawlot A."/>
            <person name="Sentkowska D."/>
            <person name="Czarnecki J."/>
            <person name="Bartosik D."/>
        </authorList>
    </citation>
    <scope>NUCLEOTIDE SEQUENCE [LARGE SCALE GENOMIC DNA]</scope>
    <source>
        <strain evidence="9">CCUG 32053</strain>
    </source>
</reference>
<keyword evidence="5" id="KW-0406">Ion transport</keyword>
<dbReference type="RefSeq" id="WP_120442165.1">
    <property type="nucleotide sequence ID" value="NZ_CP031078.1"/>
</dbReference>
<proteinExistence type="inferred from homology"/>
<gene>
    <name evidence="8" type="ORF">PY32053_02153</name>
</gene>
<evidence type="ECO:0000256" key="1">
    <source>
        <dbReference type="ARBA" id="ARBA00011028"/>
    </source>
</evidence>
<sequence length="330" mass="34883">MSHLRLLPPALAALALSALPALAAPPRIVTDTAVTGALVAQVMGDLGAPEVLTEAGADPHHYQLRPSQARKLQDADLLVWVGPELTPWLQSPAEGLARGTALALLALPETQRQSYAAEGGHDAHAHEDHGHEEHDHDHDHDHDHEGHGHDHEGHDHTGTDPHAWLDPENGRAWLTAIAEALARHDPENAQTYRANAAAGAQALAALEQELQAQLQPAQGKTFVVFHDAYGYFTGHFGLNPAIAVSLGDAAAPSAARLSEVQDRIRDSHATCAFPEANHDPKLLQVAVEGTGARLGAALDPEGTRLPPGPELYAQVLRGIGTALADCLTAP</sequence>
<evidence type="ECO:0000256" key="2">
    <source>
        <dbReference type="ARBA" id="ARBA00015915"/>
    </source>
</evidence>
<keyword evidence="5" id="KW-0864">Zinc transport</keyword>
<protein>
    <recommendedName>
        <fullName evidence="2">High-affinity zinc uptake system protein ZnuA</fullName>
    </recommendedName>
</protein>
<dbReference type="AlphaFoldDB" id="A0A386UM94"/>
<evidence type="ECO:0000256" key="5">
    <source>
        <dbReference type="ARBA" id="ARBA00022906"/>
    </source>
</evidence>
<evidence type="ECO:0000313" key="9">
    <source>
        <dbReference type="Proteomes" id="UP000272010"/>
    </source>
</evidence>
<dbReference type="Pfam" id="PF01297">
    <property type="entry name" value="ZnuA"/>
    <property type="match status" value="1"/>
</dbReference>
<dbReference type="InterPro" id="IPR050492">
    <property type="entry name" value="Bact_metal-bind_prot9"/>
</dbReference>
<accession>A0A386UM94</accession>
<keyword evidence="3" id="KW-0813">Transport</keyword>
<dbReference type="PANTHER" id="PTHR42953:SF3">
    <property type="entry name" value="HIGH-AFFINITY ZINC UPTAKE SYSTEM PROTEIN ZNUA"/>
    <property type="match status" value="1"/>
</dbReference>
<evidence type="ECO:0000313" key="8">
    <source>
        <dbReference type="EMBL" id="AYF01767.1"/>
    </source>
</evidence>
<feature type="compositionally biased region" description="Basic and acidic residues" evidence="6">
    <location>
        <begin position="119"/>
        <end position="167"/>
    </location>
</feature>
<dbReference type="GO" id="GO:0046872">
    <property type="term" value="F:metal ion binding"/>
    <property type="evidence" value="ECO:0007669"/>
    <property type="project" value="InterPro"/>
</dbReference>
<dbReference type="Proteomes" id="UP000272010">
    <property type="component" value="Chromosome"/>
</dbReference>
<dbReference type="PANTHER" id="PTHR42953">
    <property type="entry name" value="HIGH-AFFINITY ZINC UPTAKE SYSTEM PROTEIN ZNUA-RELATED"/>
    <property type="match status" value="1"/>
</dbReference>
<evidence type="ECO:0000256" key="4">
    <source>
        <dbReference type="ARBA" id="ARBA00022729"/>
    </source>
</evidence>
<dbReference type="GO" id="GO:0006829">
    <property type="term" value="P:zinc ion transport"/>
    <property type="evidence" value="ECO:0007669"/>
    <property type="project" value="UniProtKB-KW"/>
</dbReference>
<feature type="region of interest" description="Disordered" evidence="6">
    <location>
        <begin position="114"/>
        <end position="167"/>
    </location>
</feature>
<name>A0A386UM94_9RHOB</name>